<dbReference type="InterPro" id="IPR007387">
    <property type="entry name" value="TRAP_DctQ"/>
</dbReference>
<feature type="transmembrane region" description="Helical" evidence="9">
    <location>
        <begin position="145"/>
        <end position="163"/>
    </location>
</feature>
<dbReference type="Proteomes" id="UP000217999">
    <property type="component" value="Unassembled WGS sequence"/>
</dbReference>
<keyword evidence="7 9" id="KW-0472">Membrane</keyword>
<comment type="subunit">
    <text evidence="9">The complex comprises the extracytoplasmic solute receptor protein and the two transmembrane proteins.</text>
</comment>
<dbReference type="InterPro" id="IPR055348">
    <property type="entry name" value="DctQ"/>
</dbReference>
<evidence type="ECO:0000313" key="11">
    <source>
        <dbReference type="EMBL" id="PAT36192.1"/>
    </source>
</evidence>
<comment type="similarity">
    <text evidence="8 9">Belongs to the TRAP transporter small permease family.</text>
</comment>
<feature type="transmembrane region" description="Helical" evidence="9">
    <location>
        <begin position="59"/>
        <end position="77"/>
    </location>
</feature>
<keyword evidence="6 9" id="KW-1133">Transmembrane helix</keyword>
<dbReference type="RefSeq" id="WP_095542002.1">
    <property type="nucleotide sequence ID" value="NZ_NSJC01000004.1"/>
</dbReference>
<dbReference type="PANTHER" id="PTHR35011">
    <property type="entry name" value="2,3-DIKETO-L-GULONATE TRAP TRANSPORTER SMALL PERMEASE PROTEIN YIAM"/>
    <property type="match status" value="1"/>
</dbReference>
<dbReference type="GO" id="GO:0015740">
    <property type="term" value="P:C4-dicarboxylate transport"/>
    <property type="evidence" value="ECO:0007669"/>
    <property type="project" value="TreeGrafter"/>
</dbReference>
<feature type="domain" description="Tripartite ATP-independent periplasmic transporters DctQ component" evidence="10">
    <location>
        <begin position="36"/>
        <end position="165"/>
    </location>
</feature>
<comment type="caution">
    <text evidence="11">The sequence shown here is derived from an EMBL/GenBank/DDBJ whole genome shotgun (WGS) entry which is preliminary data.</text>
</comment>
<dbReference type="GeneID" id="93872847"/>
<gene>
    <name evidence="11" type="ORF">CK620_03005</name>
    <name evidence="12" type="ORF">CLI92_06810</name>
</gene>
<evidence type="ECO:0000256" key="7">
    <source>
        <dbReference type="ARBA" id="ARBA00023136"/>
    </source>
</evidence>
<evidence type="ECO:0000313" key="13">
    <source>
        <dbReference type="Proteomes" id="UP000217780"/>
    </source>
</evidence>
<sequence length="215" mass="22647">MNTTGDFSWLGRALAWARRLSRAAVWVGGALTLLSVALICADVLARRLLGVSMGGADELSGYAFAISVSWALAFTALERANVRVDVLYQRLPLRVAAVADWLSLVALSVFAVVLCWYAAQVALASFEMRSSANTPLGTPLVLPQALWAAGLLWFVIVLALMLLRASLALVTGDLALLRAVCGIKSAVEEAGEEAAAGERLVQAELAAAAQKGPQP</sequence>
<accession>A0A2A2AEL6</accession>
<dbReference type="GO" id="GO:0005886">
    <property type="term" value="C:plasma membrane"/>
    <property type="evidence" value="ECO:0007669"/>
    <property type="project" value="UniProtKB-SubCell"/>
</dbReference>
<evidence type="ECO:0000259" key="10">
    <source>
        <dbReference type="Pfam" id="PF04290"/>
    </source>
</evidence>
<dbReference type="EMBL" id="NTBI01000005">
    <property type="protein sequence ID" value="PAX16816.1"/>
    <property type="molecule type" value="Genomic_DNA"/>
</dbReference>
<keyword evidence="4 9" id="KW-0997">Cell inner membrane</keyword>
<dbReference type="GO" id="GO:0022857">
    <property type="term" value="F:transmembrane transporter activity"/>
    <property type="evidence" value="ECO:0007669"/>
    <property type="project" value="UniProtKB-UniRule"/>
</dbReference>
<proteinExistence type="inferred from homology"/>
<evidence type="ECO:0000256" key="3">
    <source>
        <dbReference type="ARBA" id="ARBA00022475"/>
    </source>
</evidence>
<keyword evidence="2 9" id="KW-0813">Transport</keyword>
<dbReference type="PANTHER" id="PTHR35011:SF10">
    <property type="entry name" value="TRAP TRANSPORTER SMALL PERMEASE PROTEIN"/>
    <property type="match status" value="1"/>
</dbReference>
<evidence type="ECO:0000256" key="8">
    <source>
        <dbReference type="ARBA" id="ARBA00038436"/>
    </source>
</evidence>
<keyword evidence="3" id="KW-1003">Cell membrane</keyword>
<reference evidence="13 14" key="1">
    <citation type="submission" date="2017-08" db="EMBL/GenBank/DDBJ databases">
        <title>WGS of Clinical strains of the CDC Group NO-1 linked to zoonotic infections in humans.</title>
        <authorList>
            <person name="Bernier A.-M."/>
            <person name="Bernard K."/>
        </authorList>
    </citation>
    <scope>NUCLEOTIDE SEQUENCE [LARGE SCALE GENOMIC DNA]</scope>
    <source>
        <strain evidence="11 14">NML03-0146</strain>
        <strain evidence="12 13">NML91-0035</strain>
    </source>
</reference>
<evidence type="ECO:0000256" key="2">
    <source>
        <dbReference type="ARBA" id="ARBA00022448"/>
    </source>
</evidence>
<evidence type="ECO:0000313" key="14">
    <source>
        <dbReference type="Proteomes" id="UP000217999"/>
    </source>
</evidence>
<organism evidence="11 14">
    <name type="scientific">Vandammella animalimorsus</name>
    <dbReference type="NCBI Taxonomy" id="2029117"/>
    <lineage>
        <taxon>Bacteria</taxon>
        <taxon>Pseudomonadati</taxon>
        <taxon>Pseudomonadota</taxon>
        <taxon>Betaproteobacteria</taxon>
        <taxon>Burkholderiales</taxon>
        <taxon>Comamonadaceae</taxon>
        <taxon>Vandammella</taxon>
    </lineage>
</organism>
<name>A0A2A2AEL6_9BURK</name>
<dbReference type="Proteomes" id="UP000217780">
    <property type="component" value="Unassembled WGS sequence"/>
</dbReference>
<comment type="subcellular location">
    <subcellularLocation>
        <location evidence="1 9">Cell inner membrane</location>
        <topology evidence="1 9">Multi-pass membrane protein</topology>
    </subcellularLocation>
</comment>
<accession>A0A2A2T5H5</accession>
<dbReference type="Pfam" id="PF04290">
    <property type="entry name" value="DctQ"/>
    <property type="match status" value="1"/>
</dbReference>
<feature type="transmembrane region" description="Helical" evidence="9">
    <location>
        <begin position="20"/>
        <end position="39"/>
    </location>
</feature>
<evidence type="ECO:0000313" key="12">
    <source>
        <dbReference type="EMBL" id="PAX16816.1"/>
    </source>
</evidence>
<evidence type="ECO:0000256" key="9">
    <source>
        <dbReference type="RuleBase" id="RU369079"/>
    </source>
</evidence>
<feature type="transmembrane region" description="Helical" evidence="9">
    <location>
        <begin position="98"/>
        <end position="119"/>
    </location>
</feature>
<dbReference type="AlphaFoldDB" id="A0A2A2AEL6"/>
<dbReference type="EMBL" id="NSJF01000001">
    <property type="protein sequence ID" value="PAT36192.1"/>
    <property type="molecule type" value="Genomic_DNA"/>
</dbReference>
<evidence type="ECO:0000256" key="5">
    <source>
        <dbReference type="ARBA" id="ARBA00022692"/>
    </source>
</evidence>
<keyword evidence="5 9" id="KW-0812">Transmembrane</keyword>
<comment type="function">
    <text evidence="9">Part of the tripartite ATP-independent periplasmic (TRAP) transport system.</text>
</comment>
<evidence type="ECO:0000256" key="6">
    <source>
        <dbReference type="ARBA" id="ARBA00022989"/>
    </source>
</evidence>
<evidence type="ECO:0000256" key="1">
    <source>
        <dbReference type="ARBA" id="ARBA00004429"/>
    </source>
</evidence>
<protein>
    <recommendedName>
        <fullName evidence="9">TRAP transporter small permease protein</fullName>
    </recommendedName>
</protein>
<evidence type="ECO:0000256" key="4">
    <source>
        <dbReference type="ARBA" id="ARBA00022519"/>
    </source>
</evidence>